<dbReference type="Proteomes" id="UP001189663">
    <property type="component" value="Unassembled WGS sequence"/>
</dbReference>
<dbReference type="InterPro" id="IPR023465">
    <property type="entry name" value="Riboflavin_kinase_dom_sf"/>
</dbReference>
<evidence type="ECO:0000256" key="4">
    <source>
        <dbReference type="ARBA" id="ARBA00010214"/>
    </source>
</evidence>
<evidence type="ECO:0000313" key="22">
    <source>
        <dbReference type="EMBL" id="CAJ0794908.1"/>
    </source>
</evidence>
<dbReference type="Gene3D" id="2.40.30.30">
    <property type="entry name" value="Riboflavin kinase-like"/>
    <property type="match status" value="1"/>
</dbReference>
<dbReference type="GO" id="GO:0005524">
    <property type="term" value="F:ATP binding"/>
    <property type="evidence" value="ECO:0007669"/>
    <property type="project" value="UniProtKB-KW"/>
</dbReference>
<dbReference type="InterPro" id="IPR015864">
    <property type="entry name" value="FAD_synthase"/>
</dbReference>
<proteinExistence type="inferred from homology"/>
<dbReference type="SMART" id="SM00904">
    <property type="entry name" value="Flavokinase"/>
    <property type="match status" value="1"/>
</dbReference>
<dbReference type="EC" id="2.7.1.26" evidence="5"/>
<dbReference type="GO" id="GO:0003919">
    <property type="term" value="F:FMN adenylyltransferase activity"/>
    <property type="evidence" value="ECO:0007669"/>
    <property type="project" value="UniProtKB-EC"/>
</dbReference>
<evidence type="ECO:0000256" key="18">
    <source>
        <dbReference type="ARBA" id="ARBA00047880"/>
    </source>
</evidence>
<name>A0ABC8QI91_9RALS</name>
<comment type="catalytic activity">
    <reaction evidence="18">
        <text>riboflavin + ATP = FMN + ADP + H(+)</text>
        <dbReference type="Rhea" id="RHEA:14357"/>
        <dbReference type="ChEBI" id="CHEBI:15378"/>
        <dbReference type="ChEBI" id="CHEBI:30616"/>
        <dbReference type="ChEBI" id="CHEBI:57986"/>
        <dbReference type="ChEBI" id="CHEBI:58210"/>
        <dbReference type="ChEBI" id="CHEBI:456216"/>
        <dbReference type="EC" id="2.7.1.26"/>
    </reaction>
</comment>
<dbReference type="NCBIfam" id="NF004163">
    <property type="entry name" value="PRK05627.1-6"/>
    <property type="match status" value="1"/>
</dbReference>
<evidence type="ECO:0000256" key="19">
    <source>
        <dbReference type="ARBA" id="ARBA00049494"/>
    </source>
</evidence>
<evidence type="ECO:0000256" key="9">
    <source>
        <dbReference type="ARBA" id="ARBA00022643"/>
    </source>
</evidence>
<feature type="domain" description="Riboflavin kinase" evidence="21">
    <location>
        <begin position="288"/>
        <end position="413"/>
    </location>
</feature>
<dbReference type="FunFam" id="3.40.50.620:FF:000021">
    <property type="entry name" value="Riboflavin biosynthesis protein"/>
    <property type="match status" value="1"/>
</dbReference>
<evidence type="ECO:0000256" key="7">
    <source>
        <dbReference type="ARBA" id="ARBA00018483"/>
    </source>
</evidence>
<evidence type="ECO:0000256" key="11">
    <source>
        <dbReference type="ARBA" id="ARBA00022695"/>
    </source>
</evidence>
<dbReference type="CDD" id="cd02064">
    <property type="entry name" value="FAD_synthetase_N"/>
    <property type="match status" value="1"/>
</dbReference>
<dbReference type="InterPro" id="IPR004821">
    <property type="entry name" value="Cyt_trans-like"/>
</dbReference>
<evidence type="ECO:0000256" key="15">
    <source>
        <dbReference type="ARBA" id="ARBA00022840"/>
    </source>
</evidence>
<accession>A0ABC8QI91</accession>
<keyword evidence="9" id="KW-0288">FMN</keyword>
<comment type="pathway">
    <text evidence="3">Cofactor biosynthesis; FMN biosynthesis; FMN from riboflavin (ATP route): step 1/1.</text>
</comment>
<dbReference type="NCBIfam" id="TIGR00083">
    <property type="entry name" value="ribF"/>
    <property type="match status" value="1"/>
</dbReference>
<keyword evidence="16" id="KW-0511">Multifunctional enzyme</keyword>
<evidence type="ECO:0000256" key="16">
    <source>
        <dbReference type="ARBA" id="ARBA00023268"/>
    </source>
</evidence>
<reference evidence="22 23" key="1">
    <citation type="submission" date="2023-07" db="EMBL/GenBank/DDBJ databases">
        <authorList>
            <person name="Peeters C."/>
        </authorList>
    </citation>
    <scope>NUCLEOTIDE SEQUENCE [LARGE SCALE GENOMIC DNA]</scope>
    <source>
        <strain evidence="22 23">LMG 18096</strain>
    </source>
</reference>
<dbReference type="PANTHER" id="PTHR22749">
    <property type="entry name" value="RIBOFLAVIN KINASE/FMN ADENYLYLTRANSFERASE"/>
    <property type="match status" value="1"/>
</dbReference>
<evidence type="ECO:0000256" key="8">
    <source>
        <dbReference type="ARBA" id="ARBA00022630"/>
    </source>
</evidence>
<dbReference type="NCBIfam" id="TIGR00125">
    <property type="entry name" value="cyt_tran_rel"/>
    <property type="match status" value="1"/>
</dbReference>
<evidence type="ECO:0000313" key="23">
    <source>
        <dbReference type="Proteomes" id="UP001189663"/>
    </source>
</evidence>
<comment type="catalytic activity">
    <reaction evidence="19">
        <text>FMN + ATP + H(+) = FAD + diphosphate</text>
        <dbReference type="Rhea" id="RHEA:17237"/>
        <dbReference type="ChEBI" id="CHEBI:15378"/>
        <dbReference type="ChEBI" id="CHEBI:30616"/>
        <dbReference type="ChEBI" id="CHEBI:33019"/>
        <dbReference type="ChEBI" id="CHEBI:57692"/>
        <dbReference type="ChEBI" id="CHEBI:58210"/>
        <dbReference type="EC" id="2.7.7.2"/>
    </reaction>
</comment>
<dbReference type="NCBIfam" id="NF004159">
    <property type="entry name" value="PRK05627.1-2"/>
    <property type="match status" value="1"/>
</dbReference>
<keyword evidence="13" id="KW-0418">Kinase</keyword>
<feature type="region of interest" description="Disordered" evidence="20">
    <location>
        <begin position="1"/>
        <end position="38"/>
    </location>
</feature>
<keyword evidence="12" id="KW-0547">Nucleotide-binding</keyword>
<organism evidence="22 23">
    <name type="scientific">Ralstonia holmesii</name>
    <dbReference type="NCBI Taxonomy" id="3058602"/>
    <lineage>
        <taxon>Bacteria</taxon>
        <taxon>Pseudomonadati</taxon>
        <taxon>Pseudomonadota</taxon>
        <taxon>Betaproteobacteria</taxon>
        <taxon>Burkholderiales</taxon>
        <taxon>Burkholderiaceae</taxon>
        <taxon>Ralstonia</taxon>
    </lineage>
</organism>
<dbReference type="Gene3D" id="3.40.50.620">
    <property type="entry name" value="HUPs"/>
    <property type="match status" value="1"/>
</dbReference>
<evidence type="ECO:0000259" key="21">
    <source>
        <dbReference type="SMART" id="SM00904"/>
    </source>
</evidence>
<evidence type="ECO:0000256" key="10">
    <source>
        <dbReference type="ARBA" id="ARBA00022679"/>
    </source>
</evidence>
<comment type="similarity">
    <text evidence="4">Belongs to the RibF family.</text>
</comment>
<dbReference type="EC" id="2.7.7.2" evidence="6"/>
<dbReference type="SUPFAM" id="SSF82114">
    <property type="entry name" value="Riboflavin kinase-like"/>
    <property type="match status" value="1"/>
</dbReference>
<dbReference type="InterPro" id="IPR023468">
    <property type="entry name" value="Riboflavin_kinase"/>
</dbReference>
<comment type="pathway">
    <text evidence="2">Cofactor biosynthesis; FAD biosynthesis; FAD from FMN: step 1/1.</text>
</comment>
<dbReference type="Pfam" id="PF01687">
    <property type="entry name" value="Flavokinase"/>
    <property type="match status" value="1"/>
</dbReference>
<sequence length="438" mass="48523">MHGGEQLRSGVQFKRRTAGKPELGKKKAQRSVQGDVGKKLDTGLCRKHAPRGRTVRTIVQHPDTHPRARRGWGNPLYNVRFAGFWRLSRQSGTKTHFSFPRPPTLLVKVFRGLPNAESRAPCALTIGNFDGVHRGHQSLLARARAAADARGLPLTVMTFEPHPREFFMPDRAPTRIALLRDKLESLRRQGVDRVVVEHFNAHFAGQTPDEFVRNVLVDGLHTRWLLVGDDFRFGAKRAGDFNYLQAAGAQFGFEVEQMGSVSESGVRISSSAVREALAAGDLEHARRLLGHGYAISGHVVHGQKLGRSLGFPTLNLRISHRKPAVAGIFVVQVHGLAEKPLPAVASIGVRPTVDDSGRVLLEVHIFDYHASVYGKLVRVEFMKKLRDEARYDSLDALKDAIAQDCVHARQFFGLPIPPAGESPTLRRDFATSATDRIQ</sequence>
<dbReference type="NCBIfam" id="NF004160">
    <property type="entry name" value="PRK05627.1-3"/>
    <property type="match status" value="1"/>
</dbReference>
<evidence type="ECO:0000256" key="20">
    <source>
        <dbReference type="SAM" id="MobiDB-lite"/>
    </source>
</evidence>
<evidence type="ECO:0000256" key="14">
    <source>
        <dbReference type="ARBA" id="ARBA00022827"/>
    </source>
</evidence>
<dbReference type="SUPFAM" id="SSF52374">
    <property type="entry name" value="Nucleotidylyl transferase"/>
    <property type="match status" value="1"/>
</dbReference>
<dbReference type="EMBL" id="CATZAT010000006">
    <property type="protein sequence ID" value="CAJ0794908.1"/>
    <property type="molecule type" value="Genomic_DNA"/>
</dbReference>
<comment type="caution">
    <text evidence="22">The sequence shown here is derived from an EMBL/GenBank/DDBJ whole genome shotgun (WGS) entry which is preliminary data.</text>
</comment>
<dbReference type="GO" id="GO:0008531">
    <property type="term" value="F:riboflavin kinase activity"/>
    <property type="evidence" value="ECO:0007669"/>
    <property type="project" value="UniProtKB-EC"/>
</dbReference>
<keyword evidence="23" id="KW-1185">Reference proteome</keyword>
<keyword evidence="15" id="KW-0067">ATP-binding</keyword>
<gene>
    <name evidence="22" type="ORF">LMG18096_03038</name>
</gene>
<dbReference type="InterPro" id="IPR015865">
    <property type="entry name" value="Riboflavin_kinase_bac/euk"/>
</dbReference>
<dbReference type="PANTHER" id="PTHR22749:SF6">
    <property type="entry name" value="RIBOFLAVIN KINASE"/>
    <property type="match status" value="1"/>
</dbReference>
<dbReference type="InterPro" id="IPR014729">
    <property type="entry name" value="Rossmann-like_a/b/a_fold"/>
</dbReference>
<evidence type="ECO:0000256" key="5">
    <source>
        <dbReference type="ARBA" id="ARBA00012105"/>
    </source>
</evidence>
<dbReference type="Pfam" id="PF06574">
    <property type="entry name" value="FAD_syn"/>
    <property type="match status" value="1"/>
</dbReference>
<comment type="function">
    <text evidence="1">Catalyzes the phosphorylation of riboflavin to FMN followed by the adenylation of FMN to FAD.</text>
</comment>
<keyword evidence="11" id="KW-0548">Nucleotidyltransferase</keyword>
<evidence type="ECO:0000256" key="12">
    <source>
        <dbReference type="ARBA" id="ARBA00022741"/>
    </source>
</evidence>
<evidence type="ECO:0000256" key="6">
    <source>
        <dbReference type="ARBA" id="ARBA00012393"/>
    </source>
</evidence>
<keyword evidence="10" id="KW-0808">Transferase</keyword>
<dbReference type="InterPro" id="IPR002606">
    <property type="entry name" value="Riboflavin_kinase_bac"/>
</dbReference>
<dbReference type="AlphaFoldDB" id="A0ABC8QI91"/>
<keyword evidence="14" id="KW-0274">FAD</keyword>
<evidence type="ECO:0000256" key="3">
    <source>
        <dbReference type="ARBA" id="ARBA00005201"/>
    </source>
</evidence>
<evidence type="ECO:0000256" key="13">
    <source>
        <dbReference type="ARBA" id="ARBA00022777"/>
    </source>
</evidence>
<evidence type="ECO:0000256" key="2">
    <source>
        <dbReference type="ARBA" id="ARBA00004726"/>
    </source>
</evidence>
<keyword evidence="8" id="KW-0285">Flavoprotein</keyword>
<protein>
    <recommendedName>
        <fullName evidence="7">Bifunctional riboflavin kinase/FMN adenylyltransferase</fullName>
        <ecNumber evidence="5">2.7.1.26</ecNumber>
        <ecNumber evidence="6">2.7.7.2</ecNumber>
    </recommendedName>
    <alternativeName>
        <fullName evidence="17">Riboflavin biosynthesis protein RibF</fullName>
    </alternativeName>
</protein>
<evidence type="ECO:0000256" key="1">
    <source>
        <dbReference type="ARBA" id="ARBA00002121"/>
    </source>
</evidence>
<evidence type="ECO:0000256" key="17">
    <source>
        <dbReference type="ARBA" id="ARBA00032176"/>
    </source>
</evidence>